<dbReference type="PANTHER" id="PTHR46401:SF2">
    <property type="entry name" value="GLYCOSYLTRANSFERASE WBBK-RELATED"/>
    <property type="match status" value="1"/>
</dbReference>
<keyword evidence="1" id="KW-0328">Glycosyltransferase</keyword>
<evidence type="ECO:0000259" key="4">
    <source>
        <dbReference type="Pfam" id="PF00534"/>
    </source>
</evidence>
<feature type="domain" description="Glycosyl transferase family 1" evidence="4">
    <location>
        <begin position="214"/>
        <end position="371"/>
    </location>
</feature>
<name>A0A5Q2FGQ7_9ACTN</name>
<dbReference type="CDD" id="cd03801">
    <property type="entry name" value="GT4_PimA-like"/>
    <property type="match status" value="1"/>
</dbReference>
<feature type="compositionally biased region" description="Basic and acidic residues" evidence="3">
    <location>
        <begin position="1"/>
        <end position="17"/>
    </location>
</feature>
<reference evidence="6 7" key="1">
    <citation type="submission" date="2019-10" db="EMBL/GenBank/DDBJ databases">
        <title>Genomic analysis of Raineyella sp. CBA3103.</title>
        <authorList>
            <person name="Roh S.W."/>
        </authorList>
    </citation>
    <scope>NUCLEOTIDE SEQUENCE [LARGE SCALE GENOMIC DNA]</scope>
    <source>
        <strain evidence="6 7">CBA3103</strain>
    </source>
</reference>
<evidence type="ECO:0000256" key="2">
    <source>
        <dbReference type="ARBA" id="ARBA00022679"/>
    </source>
</evidence>
<feature type="region of interest" description="Disordered" evidence="3">
    <location>
        <begin position="1"/>
        <end position="22"/>
    </location>
</feature>
<accession>A0A5Q2FGQ7</accession>
<evidence type="ECO:0000256" key="3">
    <source>
        <dbReference type="SAM" id="MobiDB-lite"/>
    </source>
</evidence>
<dbReference type="Pfam" id="PF13439">
    <property type="entry name" value="Glyco_transf_4"/>
    <property type="match status" value="1"/>
</dbReference>
<dbReference type="EMBL" id="CP045725">
    <property type="protein sequence ID" value="QGF23885.1"/>
    <property type="molecule type" value="Genomic_DNA"/>
</dbReference>
<gene>
    <name evidence="6" type="ORF">Rai3103_09575</name>
</gene>
<dbReference type="Proteomes" id="UP000386847">
    <property type="component" value="Chromosome"/>
</dbReference>
<feature type="domain" description="Glycosyltransferase subfamily 4-like N-terminal" evidence="5">
    <location>
        <begin position="34"/>
        <end position="200"/>
    </location>
</feature>
<dbReference type="PANTHER" id="PTHR46401">
    <property type="entry name" value="GLYCOSYLTRANSFERASE WBBK-RELATED"/>
    <property type="match status" value="1"/>
</dbReference>
<dbReference type="Gene3D" id="3.40.50.2000">
    <property type="entry name" value="Glycogen Phosphorylase B"/>
    <property type="match status" value="2"/>
</dbReference>
<dbReference type="InterPro" id="IPR001296">
    <property type="entry name" value="Glyco_trans_1"/>
</dbReference>
<dbReference type="KEGG" id="rain:Rai3103_09575"/>
<organism evidence="6 7">
    <name type="scientific">Raineyella fluvialis</name>
    <dbReference type="NCBI Taxonomy" id="2662261"/>
    <lineage>
        <taxon>Bacteria</taxon>
        <taxon>Bacillati</taxon>
        <taxon>Actinomycetota</taxon>
        <taxon>Actinomycetes</taxon>
        <taxon>Propionibacteriales</taxon>
        <taxon>Propionibacteriaceae</taxon>
        <taxon>Raineyella</taxon>
    </lineage>
</organism>
<dbReference type="GO" id="GO:0016757">
    <property type="term" value="F:glycosyltransferase activity"/>
    <property type="evidence" value="ECO:0007669"/>
    <property type="project" value="UniProtKB-KW"/>
</dbReference>
<keyword evidence="2 6" id="KW-0808">Transferase</keyword>
<keyword evidence="7" id="KW-1185">Reference proteome</keyword>
<protein>
    <submittedName>
        <fullName evidence="6">Glycosyltransferase</fullName>
    </submittedName>
</protein>
<dbReference type="InterPro" id="IPR028098">
    <property type="entry name" value="Glyco_trans_4-like_N"/>
</dbReference>
<proteinExistence type="predicted"/>
<sequence>MPAAEEVRSGDAGDRQITHFPTPAVSPGSPVLIVIEDLLREAAEQGIRDEVLIEPWRGERFRPEWITPASTPRDLMQNRLVATADHIFGKAVGRRPATEELYRSSMHGVDLERVTELVLHDGSFAFGGARLLGARRRHYGLSYYSHIALSRSLDRRELRAMLDRLDHCIQVSDFMAERLRERVGYDHPALVTVHNGVDPTQFSPRPDGLNLERRIAWVGKIGANKGPDKVLEALRHCAVTDWTMTIVGSSWYAAGGEPSPFEQQLHAMAEQLAGTTEFVGYKPRSELPGILRDQRIFVFPTMLDEAFGLVLLEAMASGLACVASPRGGVPEFARDAVILLDPNDSREFGGTLEWLLTDDVAASELGQKARDRALEYTTQRQYARLREVLFGPETAPHPAERA</sequence>
<dbReference type="Pfam" id="PF00534">
    <property type="entry name" value="Glycos_transf_1"/>
    <property type="match status" value="1"/>
</dbReference>
<evidence type="ECO:0000313" key="6">
    <source>
        <dbReference type="EMBL" id="QGF23885.1"/>
    </source>
</evidence>
<evidence type="ECO:0000256" key="1">
    <source>
        <dbReference type="ARBA" id="ARBA00022676"/>
    </source>
</evidence>
<evidence type="ECO:0000313" key="7">
    <source>
        <dbReference type="Proteomes" id="UP000386847"/>
    </source>
</evidence>
<dbReference type="RefSeq" id="WP_153572415.1">
    <property type="nucleotide sequence ID" value="NZ_CP045725.1"/>
</dbReference>
<evidence type="ECO:0000259" key="5">
    <source>
        <dbReference type="Pfam" id="PF13439"/>
    </source>
</evidence>
<dbReference type="SUPFAM" id="SSF53756">
    <property type="entry name" value="UDP-Glycosyltransferase/glycogen phosphorylase"/>
    <property type="match status" value="1"/>
</dbReference>
<dbReference type="GO" id="GO:0009103">
    <property type="term" value="P:lipopolysaccharide biosynthetic process"/>
    <property type="evidence" value="ECO:0007669"/>
    <property type="project" value="TreeGrafter"/>
</dbReference>
<dbReference type="AlphaFoldDB" id="A0A5Q2FGQ7"/>